<dbReference type="SUPFAM" id="SSF51206">
    <property type="entry name" value="cAMP-binding domain-like"/>
    <property type="match status" value="1"/>
</dbReference>
<evidence type="ECO:0000313" key="2">
    <source>
        <dbReference type="EMBL" id="MCZ2686973.1"/>
    </source>
</evidence>
<dbReference type="SMART" id="SM00100">
    <property type="entry name" value="cNMP"/>
    <property type="match status" value="1"/>
</dbReference>
<dbReference type="AlphaFoldDB" id="A0A9Q4JEN7"/>
<feature type="domain" description="Cyclic nucleotide-binding" evidence="1">
    <location>
        <begin position="27"/>
        <end position="127"/>
    </location>
</feature>
<dbReference type="Pfam" id="PF00027">
    <property type="entry name" value="cNMP_binding"/>
    <property type="match status" value="1"/>
</dbReference>
<evidence type="ECO:0000259" key="1">
    <source>
        <dbReference type="PROSITE" id="PS50042"/>
    </source>
</evidence>
<dbReference type="Proteomes" id="UP001079672">
    <property type="component" value="Unassembled WGS sequence"/>
</dbReference>
<dbReference type="CDD" id="cd00038">
    <property type="entry name" value="CAP_ED"/>
    <property type="match status" value="1"/>
</dbReference>
<dbReference type="EMBL" id="JAPTZU010000002">
    <property type="protein sequence ID" value="MCZ2686973.1"/>
    <property type="molecule type" value="Genomic_DNA"/>
</dbReference>
<proteinExistence type="predicted"/>
<dbReference type="PROSITE" id="PS50042">
    <property type="entry name" value="CNMP_BINDING_3"/>
    <property type="match status" value="1"/>
</dbReference>
<comment type="caution">
    <text evidence="2">The sequence shown here is derived from an EMBL/GenBank/DDBJ whole genome shotgun (WGS) entry which is preliminary data.</text>
</comment>
<reference evidence="2" key="1">
    <citation type="submission" date="2022-12" db="EMBL/GenBank/DDBJ databases">
        <title>Development of a Multilocus Sequence Typing Scheme for Bacteroides fragilis Based on Whole Genome Sequencing Data and Clinical Application.</title>
        <authorList>
            <person name="Nielsen F.D."/>
            <person name="Justesen U.S."/>
        </authorList>
    </citation>
    <scope>NUCLEOTIDE SEQUENCE</scope>
    <source>
        <strain evidence="2">BF_AM_ODE_DK_2015_4</strain>
    </source>
</reference>
<dbReference type="InterPro" id="IPR018490">
    <property type="entry name" value="cNMP-bd_dom_sf"/>
</dbReference>
<dbReference type="Gene3D" id="2.60.120.10">
    <property type="entry name" value="Jelly Rolls"/>
    <property type="match status" value="1"/>
</dbReference>
<dbReference type="InterPro" id="IPR014710">
    <property type="entry name" value="RmlC-like_jellyroll"/>
</dbReference>
<organism evidence="2 3">
    <name type="scientific">Bacteroides fragilis</name>
    <dbReference type="NCBI Taxonomy" id="817"/>
    <lineage>
        <taxon>Bacteria</taxon>
        <taxon>Pseudomonadati</taxon>
        <taxon>Bacteroidota</taxon>
        <taxon>Bacteroidia</taxon>
        <taxon>Bacteroidales</taxon>
        <taxon>Bacteroidaceae</taxon>
        <taxon>Bacteroides</taxon>
    </lineage>
</organism>
<protein>
    <submittedName>
        <fullName evidence="2">Crp/Fnr family transcriptional regulator</fullName>
    </submittedName>
</protein>
<evidence type="ECO:0000313" key="3">
    <source>
        <dbReference type="Proteomes" id="UP001079672"/>
    </source>
</evidence>
<gene>
    <name evidence="2" type="ORF">O1433_05610</name>
</gene>
<name>A0A9Q4JEN7_BACFG</name>
<dbReference type="InterPro" id="IPR000595">
    <property type="entry name" value="cNMP-bd_dom"/>
</dbReference>
<accession>A0A9Q4JEN7</accession>
<dbReference type="RefSeq" id="WP_193684555.1">
    <property type="nucleotide sequence ID" value="NZ_JADDIJ010000063.1"/>
</dbReference>
<sequence length="203" mass="23673">MRTNIALLIEQAVNFINTDALSTGIRLTNEEQSFLCKNFERMELDKNDYLIRKGEAENYIYFIESGIFRHWLSDVDNDKEVTFGFSFSGEFANAYPSLKDREPPVFSAQALCRSVVWRLSRQNMAHLYKTSLNINKMMRVTLEYAFARKTTRELSLLRYTPEERYVRLLEGDKALLQNIPLKYIASYIGITPQALSCIRKRIS</sequence>